<keyword evidence="2" id="KW-0805">Transcription regulation</keyword>
<dbReference type="GO" id="GO:0032502">
    <property type="term" value="P:developmental process"/>
    <property type="evidence" value="ECO:0007669"/>
    <property type="project" value="TreeGrafter"/>
</dbReference>
<dbReference type="InterPro" id="IPR038538">
    <property type="entry name" value="MTERF_sf"/>
</dbReference>
<comment type="caution">
    <text evidence="4">The sequence shown here is derived from an EMBL/GenBank/DDBJ whole genome shotgun (WGS) entry which is preliminary data.</text>
</comment>
<evidence type="ECO:0000256" key="3">
    <source>
        <dbReference type="ARBA" id="ARBA00022946"/>
    </source>
</evidence>
<dbReference type="InterPro" id="IPR003690">
    <property type="entry name" value="MTERF"/>
</dbReference>
<evidence type="ECO:0000256" key="2">
    <source>
        <dbReference type="ARBA" id="ARBA00022472"/>
    </source>
</evidence>
<dbReference type="EMBL" id="JBAMMX010000027">
    <property type="protein sequence ID" value="KAK6912531.1"/>
    <property type="molecule type" value="Genomic_DNA"/>
</dbReference>
<accession>A0AAN8UIU2</accession>
<dbReference type="PANTHER" id="PTHR13068">
    <property type="entry name" value="CGI-12 PROTEIN-RELATED"/>
    <property type="match status" value="1"/>
</dbReference>
<keyword evidence="3" id="KW-0809">Transit peptide</keyword>
<keyword evidence="5" id="KW-1185">Reference proteome</keyword>
<evidence type="ECO:0000256" key="1">
    <source>
        <dbReference type="ARBA" id="ARBA00007692"/>
    </source>
</evidence>
<sequence>MIPVLDYLGKLGVSKSTFTDFLRRCPQVLQASVVVYLEPVVKYLQGLDIKPNDIPRVFEKYPKILGFKIEGTMSTLVAYLVGIGVKGNGRVLTRYPEILRIRVGRIIKPFIEDSKISCGKSNGLIFLGARETKFLNSEPLFTFNVRDASLASVIAQYPEIVGLDLKPKLQNQQSFLSSTIMLDPLNFGRVVEKMPQVVSLCNAAVLRHVDFIMDCGFFLQ</sequence>
<dbReference type="Gene3D" id="1.25.70.10">
    <property type="entry name" value="Transcription termination factor 3, mitochondrial"/>
    <property type="match status" value="2"/>
</dbReference>
<evidence type="ECO:0000313" key="5">
    <source>
        <dbReference type="Proteomes" id="UP001370490"/>
    </source>
</evidence>
<keyword evidence="2" id="KW-0804">Transcription</keyword>
<dbReference type="PANTHER" id="PTHR13068:SF109">
    <property type="entry name" value="TRANSCRIPTION TERMINATION FACTOR MTERF4, CHLOROPLASTIC"/>
    <property type="match status" value="1"/>
</dbReference>
<keyword evidence="2" id="KW-0806">Transcription termination</keyword>
<dbReference type="Proteomes" id="UP001370490">
    <property type="component" value="Unassembled WGS sequence"/>
</dbReference>
<dbReference type="SMART" id="SM00733">
    <property type="entry name" value="Mterf"/>
    <property type="match status" value="5"/>
</dbReference>
<dbReference type="GO" id="GO:0006353">
    <property type="term" value="P:DNA-templated transcription termination"/>
    <property type="evidence" value="ECO:0007669"/>
    <property type="project" value="UniProtKB-KW"/>
</dbReference>
<name>A0AAN8UIU2_9MAGN</name>
<organism evidence="4 5">
    <name type="scientific">Dillenia turbinata</name>
    <dbReference type="NCBI Taxonomy" id="194707"/>
    <lineage>
        <taxon>Eukaryota</taxon>
        <taxon>Viridiplantae</taxon>
        <taxon>Streptophyta</taxon>
        <taxon>Embryophyta</taxon>
        <taxon>Tracheophyta</taxon>
        <taxon>Spermatophyta</taxon>
        <taxon>Magnoliopsida</taxon>
        <taxon>eudicotyledons</taxon>
        <taxon>Gunneridae</taxon>
        <taxon>Pentapetalae</taxon>
        <taxon>Dilleniales</taxon>
        <taxon>Dilleniaceae</taxon>
        <taxon>Dillenia</taxon>
    </lineage>
</organism>
<protein>
    <submittedName>
        <fullName evidence="4">Transcription termination factor, mitochondrial/chloroplastic</fullName>
    </submittedName>
</protein>
<dbReference type="AlphaFoldDB" id="A0AAN8UIU2"/>
<gene>
    <name evidence="4" type="ORF">RJ641_022132</name>
</gene>
<dbReference type="GO" id="GO:0003676">
    <property type="term" value="F:nucleic acid binding"/>
    <property type="evidence" value="ECO:0007669"/>
    <property type="project" value="InterPro"/>
</dbReference>
<proteinExistence type="inferred from homology"/>
<comment type="similarity">
    <text evidence="1">Belongs to the mTERF family.</text>
</comment>
<evidence type="ECO:0000313" key="4">
    <source>
        <dbReference type="EMBL" id="KAK6912531.1"/>
    </source>
</evidence>
<reference evidence="4 5" key="1">
    <citation type="submission" date="2023-12" db="EMBL/GenBank/DDBJ databases">
        <title>A high-quality genome assembly for Dillenia turbinata (Dilleniales).</title>
        <authorList>
            <person name="Chanderbali A."/>
        </authorList>
    </citation>
    <scope>NUCLEOTIDE SEQUENCE [LARGE SCALE GENOMIC DNA]</scope>
    <source>
        <strain evidence="4">LSX21</strain>
        <tissue evidence="4">Leaf</tissue>
    </source>
</reference>
<dbReference type="Pfam" id="PF02536">
    <property type="entry name" value="mTERF"/>
    <property type="match status" value="2"/>
</dbReference>